<dbReference type="InterPro" id="IPR052905">
    <property type="entry name" value="LD-transpeptidase_YkuD-like"/>
</dbReference>
<dbReference type="Pfam" id="PF20142">
    <property type="entry name" value="Scaffold"/>
    <property type="match status" value="1"/>
</dbReference>
<protein>
    <submittedName>
        <fullName evidence="10">Murein L,D-transpeptidase YcbB/YkuD</fullName>
    </submittedName>
</protein>
<dbReference type="GO" id="GO:0071555">
    <property type="term" value="P:cell wall organization"/>
    <property type="evidence" value="ECO:0007669"/>
    <property type="project" value="UniProtKB-UniRule"/>
</dbReference>
<dbReference type="SUPFAM" id="SSF141523">
    <property type="entry name" value="L,D-transpeptidase catalytic domain-like"/>
    <property type="match status" value="1"/>
</dbReference>
<dbReference type="Proteomes" id="UP000242469">
    <property type="component" value="Unassembled WGS sequence"/>
</dbReference>
<evidence type="ECO:0000256" key="1">
    <source>
        <dbReference type="ARBA" id="ARBA00004752"/>
    </source>
</evidence>
<feature type="signal peptide" evidence="8">
    <location>
        <begin position="1"/>
        <end position="24"/>
    </location>
</feature>
<proteinExistence type="inferred from homology"/>
<evidence type="ECO:0000256" key="8">
    <source>
        <dbReference type="SAM" id="SignalP"/>
    </source>
</evidence>
<dbReference type="PANTHER" id="PTHR41533">
    <property type="entry name" value="L,D-TRANSPEPTIDASE HI_1667-RELATED"/>
    <property type="match status" value="1"/>
</dbReference>
<dbReference type="PANTHER" id="PTHR41533:SF2">
    <property type="entry name" value="BLR7131 PROTEIN"/>
    <property type="match status" value="1"/>
</dbReference>
<accession>A0A1H3YRM2</accession>
<feature type="chain" id="PRO_5017482053" evidence="8">
    <location>
        <begin position="25"/>
        <end position="559"/>
    </location>
</feature>
<dbReference type="EMBL" id="FNRJ01000001">
    <property type="protein sequence ID" value="SEA13738.1"/>
    <property type="molecule type" value="Genomic_DNA"/>
</dbReference>
<dbReference type="Gene3D" id="2.40.440.10">
    <property type="entry name" value="L,D-transpeptidase catalytic domain-like"/>
    <property type="match status" value="1"/>
</dbReference>
<dbReference type="PROSITE" id="PS52029">
    <property type="entry name" value="LD_TPASE"/>
    <property type="match status" value="1"/>
</dbReference>
<keyword evidence="3" id="KW-0808">Transferase</keyword>
<dbReference type="GO" id="GO:0008360">
    <property type="term" value="P:regulation of cell shape"/>
    <property type="evidence" value="ECO:0007669"/>
    <property type="project" value="UniProtKB-UniRule"/>
</dbReference>
<dbReference type="InterPro" id="IPR038063">
    <property type="entry name" value="Transpep_catalytic_dom"/>
</dbReference>
<dbReference type="GO" id="GO:0009252">
    <property type="term" value="P:peptidoglycan biosynthetic process"/>
    <property type="evidence" value="ECO:0007669"/>
    <property type="project" value="UniProtKB-UniPathway"/>
</dbReference>
<keyword evidence="8" id="KW-0732">Signal</keyword>
<dbReference type="STRING" id="1122198.SAMN02745729_101559"/>
<dbReference type="CDD" id="cd16913">
    <property type="entry name" value="YkuD_like"/>
    <property type="match status" value="1"/>
</dbReference>
<feature type="domain" description="L,D-TPase catalytic" evidence="9">
    <location>
        <begin position="311"/>
        <end position="486"/>
    </location>
</feature>
<gene>
    <name evidence="10" type="ORF">SAMN02745729_101559</name>
</gene>
<dbReference type="RefSeq" id="WP_091822676.1">
    <property type="nucleotide sequence ID" value="NZ_FNRJ01000001.1"/>
</dbReference>
<dbReference type="Gene3D" id="1.10.101.10">
    <property type="entry name" value="PGBD-like superfamily/PGBD"/>
    <property type="match status" value="1"/>
</dbReference>
<dbReference type="UniPathway" id="UPA00219"/>
<evidence type="ECO:0000313" key="10">
    <source>
        <dbReference type="EMBL" id="SEA13738.1"/>
    </source>
</evidence>
<evidence type="ECO:0000256" key="4">
    <source>
        <dbReference type="ARBA" id="ARBA00022960"/>
    </source>
</evidence>
<evidence type="ECO:0000259" key="9">
    <source>
        <dbReference type="PROSITE" id="PS52029"/>
    </source>
</evidence>
<evidence type="ECO:0000256" key="6">
    <source>
        <dbReference type="ARBA" id="ARBA00023316"/>
    </source>
</evidence>
<comment type="pathway">
    <text evidence="1 7">Cell wall biogenesis; peptidoglycan biosynthesis.</text>
</comment>
<dbReference type="GO" id="GO:0016740">
    <property type="term" value="F:transferase activity"/>
    <property type="evidence" value="ECO:0007669"/>
    <property type="project" value="UniProtKB-KW"/>
</dbReference>
<dbReference type="InterPro" id="IPR045380">
    <property type="entry name" value="LD_TPept_scaffold_dom"/>
</dbReference>
<dbReference type="Pfam" id="PF01471">
    <property type="entry name" value="PG_binding_1"/>
    <property type="match status" value="1"/>
</dbReference>
<dbReference type="InterPro" id="IPR002477">
    <property type="entry name" value="Peptidoglycan-bd-like"/>
</dbReference>
<organism evidence="10 11">
    <name type="scientific">Marinobacterium iners DSM 11526</name>
    <dbReference type="NCBI Taxonomy" id="1122198"/>
    <lineage>
        <taxon>Bacteria</taxon>
        <taxon>Pseudomonadati</taxon>
        <taxon>Pseudomonadota</taxon>
        <taxon>Gammaproteobacteria</taxon>
        <taxon>Oceanospirillales</taxon>
        <taxon>Oceanospirillaceae</taxon>
        <taxon>Marinobacterium</taxon>
    </lineage>
</organism>
<dbReference type="InterPro" id="IPR005490">
    <property type="entry name" value="LD_TPept_cat_dom"/>
</dbReference>
<sequence>MLRAVSPHLSALMLLCVIAMPLQAAESVEAHLQQLLQAGAAGELPATDRLDWPVLQSLYERSGGQLLWSNMRGEAKTVMQQELEHWIRASLQHGLDPSNYQYSRLQQPFSTGSAMSPEPVLNDLLLSDSFMRLARDLAGVTPSAEEHDRLWRFQPRTLDAVDLLLQASTAEEVETTLQALLPRSAEYQRLVEHYTQLLQRTDRETWVAPDLSMNGLLRTGASHSVVVGVRELLIRKELLNSAESSFEPQEVYTPLVVDAVRAFQQQQGLEPDGILGPATRAALQRSPEQQLQQVRVNLQRWRWLPRELGERYLLVRTGTYSMTLVEQDRAVQQYRIISGRPHRPTLSFESDVDHLIMHPPWTVPFRLAVEDLLPKQRKDPDYFARQQIEVLQKVDGSWQPVDPEGIDWESLSRRNFPYLLRQRPGPLNSLGRIRFGMSNPYSIYLHDTPQQTLFESTERAFSSGCIRVDEIEDLAQRLLGERSLEQALNTSRTHTLRLERPLPVYLVYLTVWMDEQQQGHYHPDVYGLDWQLQQALGPLPEVLDPKTEQGALAQTVLKQ</sequence>
<evidence type="ECO:0000256" key="7">
    <source>
        <dbReference type="PROSITE-ProRule" id="PRU01373"/>
    </source>
</evidence>
<dbReference type="InterPro" id="IPR036366">
    <property type="entry name" value="PGBDSf"/>
</dbReference>
<keyword evidence="6 7" id="KW-0961">Cell wall biogenesis/degradation</keyword>
<feature type="active site" description="Proton donor/acceptor" evidence="7">
    <location>
        <position position="446"/>
    </location>
</feature>
<dbReference type="SUPFAM" id="SSF47090">
    <property type="entry name" value="PGBD-like"/>
    <property type="match status" value="1"/>
</dbReference>
<dbReference type="Pfam" id="PF03734">
    <property type="entry name" value="YkuD"/>
    <property type="match status" value="1"/>
</dbReference>
<evidence type="ECO:0000256" key="2">
    <source>
        <dbReference type="ARBA" id="ARBA00005992"/>
    </source>
</evidence>
<dbReference type="GO" id="GO:0004180">
    <property type="term" value="F:carboxypeptidase activity"/>
    <property type="evidence" value="ECO:0007669"/>
    <property type="project" value="UniProtKB-ARBA"/>
</dbReference>
<evidence type="ECO:0000313" key="11">
    <source>
        <dbReference type="Proteomes" id="UP000242469"/>
    </source>
</evidence>
<dbReference type="AlphaFoldDB" id="A0A1H3YRM2"/>
<evidence type="ECO:0000256" key="3">
    <source>
        <dbReference type="ARBA" id="ARBA00022679"/>
    </source>
</evidence>
<name>A0A1H3YRM2_9GAMM</name>
<dbReference type="InterPro" id="IPR036365">
    <property type="entry name" value="PGBD-like_sf"/>
</dbReference>
<keyword evidence="11" id="KW-1185">Reference proteome</keyword>
<feature type="active site" description="Nucleophile" evidence="7">
    <location>
        <position position="465"/>
    </location>
</feature>
<comment type="similarity">
    <text evidence="2">Belongs to the YkuD family.</text>
</comment>
<keyword evidence="4 7" id="KW-0133">Cell shape</keyword>
<keyword evidence="5 7" id="KW-0573">Peptidoglycan synthesis</keyword>
<evidence type="ECO:0000256" key="5">
    <source>
        <dbReference type="ARBA" id="ARBA00022984"/>
    </source>
</evidence>
<dbReference type="OrthoDB" id="9778545at2"/>
<reference evidence="11" key="1">
    <citation type="submission" date="2016-10" db="EMBL/GenBank/DDBJ databases">
        <authorList>
            <person name="Varghese N."/>
            <person name="Submissions S."/>
        </authorList>
    </citation>
    <scope>NUCLEOTIDE SEQUENCE [LARGE SCALE GENOMIC DNA]</scope>
    <source>
        <strain evidence="11">DSM 11526</strain>
    </source>
</reference>